<dbReference type="AlphaFoldDB" id="A0A2M6UMI0"/>
<protein>
    <submittedName>
        <fullName evidence="1">Uncharacterized protein</fullName>
    </submittedName>
</protein>
<organism evidence="1 2">
    <name type="scientific">Bradyrhizobium nitroreducens</name>
    <dbReference type="NCBI Taxonomy" id="709803"/>
    <lineage>
        <taxon>Bacteria</taxon>
        <taxon>Pseudomonadati</taxon>
        <taxon>Pseudomonadota</taxon>
        <taxon>Alphaproteobacteria</taxon>
        <taxon>Hyphomicrobiales</taxon>
        <taxon>Nitrobacteraceae</taxon>
        <taxon>Bradyrhizobium</taxon>
    </lineage>
</organism>
<gene>
    <name evidence="1" type="ORF">TSA1_37415</name>
</gene>
<dbReference type="Proteomes" id="UP000228930">
    <property type="component" value="Unassembled WGS sequence"/>
</dbReference>
<proteinExistence type="predicted"/>
<dbReference type="EMBL" id="LFJC01000003">
    <property type="protein sequence ID" value="PIT05781.1"/>
    <property type="molecule type" value="Genomic_DNA"/>
</dbReference>
<reference evidence="1 2" key="1">
    <citation type="submission" date="2015-06" db="EMBL/GenBank/DDBJ databases">
        <title>Comparative genome analysis of nirS-carrying Bradyrhizobium sp. strains.</title>
        <authorList>
            <person name="Ishii S."/>
            <person name="Jang J."/>
            <person name="Nishizawa T."/>
            <person name="Senoo K."/>
        </authorList>
    </citation>
    <scope>NUCLEOTIDE SEQUENCE [LARGE SCALE GENOMIC DNA]</scope>
    <source>
        <strain evidence="1 2">TSA1</strain>
    </source>
</reference>
<evidence type="ECO:0000313" key="1">
    <source>
        <dbReference type="EMBL" id="PIT05781.1"/>
    </source>
</evidence>
<keyword evidence="2" id="KW-1185">Reference proteome</keyword>
<evidence type="ECO:0000313" key="2">
    <source>
        <dbReference type="Proteomes" id="UP000228930"/>
    </source>
</evidence>
<sequence>MRSIEDRITVTASAFTGMPSRNLPIKVSPACASASSLGSPRKPQVPLMVWTRRKMLSKILALFGSCSNFTN</sequence>
<comment type="caution">
    <text evidence="1">The sequence shown here is derived from an EMBL/GenBank/DDBJ whole genome shotgun (WGS) entry which is preliminary data.</text>
</comment>
<accession>A0A2M6UMI0</accession>
<name>A0A2M6UMI0_9BRAD</name>